<comment type="similarity">
    <text evidence="1">Belongs to the LysR transcriptional regulatory family.</text>
</comment>
<dbReference type="Pfam" id="PF03466">
    <property type="entry name" value="LysR_substrate"/>
    <property type="match status" value="1"/>
</dbReference>
<dbReference type="Gene3D" id="3.40.190.10">
    <property type="entry name" value="Periplasmic binding protein-like II"/>
    <property type="match status" value="2"/>
</dbReference>
<evidence type="ECO:0000259" key="5">
    <source>
        <dbReference type="PROSITE" id="PS50931"/>
    </source>
</evidence>
<dbReference type="GO" id="GO:0003677">
    <property type="term" value="F:DNA binding"/>
    <property type="evidence" value="ECO:0007669"/>
    <property type="project" value="UniProtKB-KW"/>
</dbReference>
<feature type="domain" description="HTH lysR-type" evidence="5">
    <location>
        <begin position="6"/>
        <end position="64"/>
    </location>
</feature>
<evidence type="ECO:0000256" key="2">
    <source>
        <dbReference type="ARBA" id="ARBA00023015"/>
    </source>
</evidence>
<accession>A0A0P7ZW57</accession>
<name>A0A0P7ZW57_9HYPH</name>
<dbReference type="SUPFAM" id="SSF53850">
    <property type="entry name" value="Periplasmic binding protein-like II"/>
    <property type="match status" value="1"/>
</dbReference>
<evidence type="ECO:0000256" key="4">
    <source>
        <dbReference type="ARBA" id="ARBA00023163"/>
    </source>
</evidence>
<evidence type="ECO:0000313" key="9">
    <source>
        <dbReference type="Proteomes" id="UP000182800"/>
    </source>
</evidence>
<dbReference type="OrthoDB" id="9789529at2"/>
<dbReference type="InterPro" id="IPR000847">
    <property type="entry name" value="LysR_HTH_N"/>
</dbReference>
<dbReference type="Proteomes" id="UP000050497">
    <property type="component" value="Unassembled WGS sequence"/>
</dbReference>
<dbReference type="PROSITE" id="PS50931">
    <property type="entry name" value="HTH_LYSR"/>
    <property type="match status" value="1"/>
</dbReference>
<dbReference type="InterPro" id="IPR036390">
    <property type="entry name" value="WH_DNA-bd_sf"/>
</dbReference>
<keyword evidence="3 7" id="KW-0238">DNA-binding</keyword>
<organism evidence="6 8">
    <name type="scientific">Saliniramus fredricksonii</name>
    <dbReference type="NCBI Taxonomy" id="1653334"/>
    <lineage>
        <taxon>Bacteria</taxon>
        <taxon>Pseudomonadati</taxon>
        <taxon>Pseudomonadota</taxon>
        <taxon>Alphaproteobacteria</taxon>
        <taxon>Hyphomicrobiales</taxon>
        <taxon>Salinarimonadaceae</taxon>
        <taxon>Saliniramus</taxon>
    </lineage>
</organism>
<dbReference type="Gene3D" id="1.10.10.10">
    <property type="entry name" value="Winged helix-like DNA-binding domain superfamily/Winged helix DNA-binding domain"/>
    <property type="match status" value="1"/>
</dbReference>
<evidence type="ECO:0000256" key="1">
    <source>
        <dbReference type="ARBA" id="ARBA00009437"/>
    </source>
</evidence>
<dbReference type="EMBL" id="FMBM01000001">
    <property type="protein sequence ID" value="SCC79613.1"/>
    <property type="molecule type" value="Genomic_DNA"/>
</dbReference>
<dbReference type="STRING" id="1653334.GA0071312_1036"/>
<comment type="caution">
    <text evidence="6">The sequence shown here is derived from an EMBL/GenBank/DDBJ whole genome shotgun (WGS) entry which is preliminary data.</text>
</comment>
<evidence type="ECO:0000313" key="7">
    <source>
        <dbReference type="EMBL" id="SCC79613.1"/>
    </source>
</evidence>
<keyword evidence="2" id="KW-0805">Transcription regulation</keyword>
<dbReference type="InterPro" id="IPR005119">
    <property type="entry name" value="LysR_subst-bd"/>
</dbReference>
<gene>
    <name evidence="7" type="ORF">GA0071312_1036</name>
    <name evidence="6" type="ORF">HLUCCO17_16530</name>
</gene>
<keyword evidence="9" id="KW-1185">Reference proteome</keyword>
<dbReference type="PRINTS" id="PR00039">
    <property type="entry name" value="HTHLYSR"/>
</dbReference>
<dbReference type="PATRIC" id="fig|1653334.4.peg.1268"/>
<dbReference type="GO" id="GO:0003700">
    <property type="term" value="F:DNA-binding transcription factor activity"/>
    <property type="evidence" value="ECO:0007669"/>
    <property type="project" value="InterPro"/>
</dbReference>
<dbReference type="PANTHER" id="PTHR30579">
    <property type="entry name" value="TRANSCRIPTIONAL REGULATOR"/>
    <property type="match status" value="1"/>
</dbReference>
<sequence>MSLINIDIDLLRTLIVIVERQSFTAAGEQLLRSQSAISLQMKRLEDVLGKKVLDRGSGQGMALTSYGQLVYQYAREILELNDAMIREIAHQKEPKVLRLGVPDDYAELILPGIVERLSRVEDHLEIQIVADLSTTLDVMIDNGELDMAIMTQDKELDGLGLCEERLTWVGRNREVIKRGDPLNLALFPDGCGVRSNALKALRKSNLEWHIGFSSKSFSILKATMLTQGAIGVLPRRAVPRDLVPLGRDEGLPALDDSRLIMRFNQSSSYDLNRFFSKIARNVGTATLTPVVGEGEDASLPAIPDHTHV</sequence>
<dbReference type="InterPro" id="IPR036388">
    <property type="entry name" value="WH-like_DNA-bd_sf"/>
</dbReference>
<protein>
    <submittedName>
        <fullName evidence="6 7">Transcriptional regulator</fullName>
    </submittedName>
</protein>
<dbReference type="PANTHER" id="PTHR30579:SF7">
    <property type="entry name" value="HTH-TYPE TRANSCRIPTIONAL REGULATOR LRHA-RELATED"/>
    <property type="match status" value="1"/>
</dbReference>
<dbReference type="AlphaFoldDB" id="A0A0P7ZW57"/>
<keyword evidence="4" id="KW-0804">Transcription</keyword>
<evidence type="ECO:0000313" key="6">
    <source>
        <dbReference type="EMBL" id="KPQ09009.1"/>
    </source>
</evidence>
<dbReference type="InterPro" id="IPR050176">
    <property type="entry name" value="LTTR"/>
</dbReference>
<reference evidence="7 9" key="2">
    <citation type="submission" date="2016-08" db="EMBL/GenBank/DDBJ databases">
        <authorList>
            <person name="Varghese N."/>
            <person name="Submissions Spin"/>
        </authorList>
    </citation>
    <scope>NUCLEOTIDE SEQUENCE [LARGE SCALE GENOMIC DNA]</scope>
    <source>
        <strain evidence="7 9">HL-109</strain>
    </source>
</reference>
<dbReference type="RefSeq" id="WP_074443858.1">
    <property type="nucleotide sequence ID" value="NZ_FMBM01000001.1"/>
</dbReference>
<evidence type="ECO:0000256" key="3">
    <source>
        <dbReference type="ARBA" id="ARBA00023125"/>
    </source>
</evidence>
<dbReference type="Proteomes" id="UP000182800">
    <property type="component" value="Unassembled WGS sequence"/>
</dbReference>
<dbReference type="EMBL" id="LJSX01000037">
    <property type="protein sequence ID" value="KPQ09009.1"/>
    <property type="molecule type" value="Genomic_DNA"/>
</dbReference>
<dbReference type="SUPFAM" id="SSF46785">
    <property type="entry name" value="Winged helix' DNA-binding domain"/>
    <property type="match status" value="1"/>
</dbReference>
<evidence type="ECO:0000313" key="8">
    <source>
        <dbReference type="Proteomes" id="UP000050497"/>
    </source>
</evidence>
<proteinExistence type="inferred from homology"/>
<reference evidence="6 8" key="1">
    <citation type="submission" date="2015-09" db="EMBL/GenBank/DDBJ databases">
        <title>Identification and resolution of microdiversity through metagenomic sequencing of parallel consortia.</title>
        <authorList>
            <person name="Nelson W.C."/>
            <person name="Romine M.F."/>
            <person name="Lindemann S.R."/>
        </authorList>
    </citation>
    <scope>NUCLEOTIDE SEQUENCE [LARGE SCALE GENOMIC DNA]</scope>
    <source>
        <strain evidence="6">HL-109</strain>
    </source>
</reference>
<dbReference type="Pfam" id="PF00126">
    <property type="entry name" value="HTH_1"/>
    <property type="match status" value="1"/>
</dbReference>